<dbReference type="EMBL" id="BAAFSV010000005">
    <property type="protein sequence ID" value="GAB1319539.1"/>
    <property type="molecule type" value="Genomic_DNA"/>
</dbReference>
<organism evidence="5 6">
    <name type="scientific">Madurella fahalii</name>
    <dbReference type="NCBI Taxonomy" id="1157608"/>
    <lineage>
        <taxon>Eukaryota</taxon>
        <taxon>Fungi</taxon>
        <taxon>Dikarya</taxon>
        <taxon>Ascomycota</taxon>
        <taxon>Pezizomycotina</taxon>
        <taxon>Sordariomycetes</taxon>
        <taxon>Sordariomycetidae</taxon>
        <taxon>Sordariales</taxon>
        <taxon>Sordariales incertae sedis</taxon>
        <taxon>Madurella</taxon>
    </lineage>
</organism>
<reference evidence="5 6" key="1">
    <citation type="submission" date="2024-09" db="EMBL/GenBank/DDBJ databases">
        <title>Itraconazole resistance in Madurella fahalii resulting from another homologue of gene encoding cytochrome P450 14-alpha sterol demethylase (CYP51).</title>
        <authorList>
            <person name="Yoshioka I."/>
            <person name="Fahal A.H."/>
            <person name="Kaneko S."/>
            <person name="Yaguchi T."/>
        </authorList>
    </citation>
    <scope>NUCLEOTIDE SEQUENCE [LARGE SCALE GENOMIC DNA]</scope>
    <source>
        <strain evidence="5 6">IFM 68171</strain>
    </source>
</reference>
<comment type="caution">
    <text evidence="5">The sequence shown here is derived from an EMBL/GenBank/DDBJ whole genome shotgun (WGS) entry which is preliminary data.</text>
</comment>
<evidence type="ECO:0000313" key="6">
    <source>
        <dbReference type="Proteomes" id="UP001628179"/>
    </source>
</evidence>
<dbReference type="PANTHER" id="PTHR24305:SF166">
    <property type="entry name" value="CYTOCHROME P450 12A4, MITOCHONDRIAL-RELATED"/>
    <property type="match status" value="1"/>
</dbReference>
<accession>A0ABQ0GP99</accession>
<evidence type="ECO:0000256" key="4">
    <source>
        <dbReference type="ARBA" id="ARBA00023004"/>
    </source>
</evidence>
<proteinExistence type="inferred from homology"/>
<evidence type="ECO:0008006" key="7">
    <source>
        <dbReference type="Google" id="ProtNLM"/>
    </source>
</evidence>
<name>A0ABQ0GP99_9PEZI</name>
<evidence type="ECO:0000256" key="3">
    <source>
        <dbReference type="ARBA" id="ARBA00022723"/>
    </source>
</evidence>
<dbReference type="GeneID" id="98180491"/>
<comment type="similarity">
    <text evidence="1">Belongs to the cytochrome P450 family.</text>
</comment>
<dbReference type="Proteomes" id="UP001628179">
    <property type="component" value="Unassembled WGS sequence"/>
</dbReference>
<dbReference type="PANTHER" id="PTHR24305">
    <property type="entry name" value="CYTOCHROME P450"/>
    <property type="match status" value="1"/>
</dbReference>
<keyword evidence="2" id="KW-0349">Heme</keyword>
<evidence type="ECO:0000256" key="2">
    <source>
        <dbReference type="ARBA" id="ARBA00022617"/>
    </source>
</evidence>
<dbReference type="RefSeq" id="XP_070921269.1">
    <property type="nucleotide sequence ID" value="XM_071065168.1"/>
</dbReference>
<protein>
    <recommendedName>
        <fullName evidence="7">Cytochrome P450</fullName>
    </recommendedName>
</protein>
<keyword evidence="6" id="KW-1185">Reference proteome</keyword>
<keyword evidence="4" id="KW-0408">Iron</keyword>
<evidence type="ECO:0000313" key="5">
    <source>
        <dbReference type="EMBL" id="GAB1319539.1"/>
    </source>
</evidence>
<dbReference type="InterPro" id="IPR050121">
    <property type="entry name" value="Cytochrome_P450_monoxygenase"/>
</dbReference>
<sequence>MATEMTKASLLDDGRVLASVIAPTIAKGTIKRRPSVEALAQHHGLDTSALQLLQDLRRKYGSEPLLVSILFRSQVIVLDPKDVEQILLETPEPFSSASKEKRSALRHFEPGNILIADPEQRAQLRPVHEHTLATNERIHPLYEHFQAIINDELRHVFDSNVDKAEFDIDWTVFAKAWSRITTRLTLGDSARDDKDLIETLDDIRHRANWGFMALTDHSKLDHYQARVSEYLERREEGSLVSRLPKDSNLDLASQVAQWLFAFDAAALATYRALALLALHPEEQEKAFQEAQQGGADRPLTRGVFLESLRLWPTTPAILRELAQDHQINGKTVKKGTGVVIFTPFFHRDNEKLPFADLLSPEQWKDKEAIIEKGLVPFSFGPAICPAHNLVPMISSRVLDGFLLGGKLGLVAPELDPKALPGTLNNFEVKLSLTKRTSSA</sequence>
<dbReference type="InterPro" id="IPR036396">
    <property type="entry name" value="Cyt_P450_sf"/>
</dbReference>
<dbReference type="SUPFAM" id="SSF48264">
    <property type="entry name" value="Cytochrome P450"/>
    <property type="match status" value="1"/>
</dbReference>
<dbReference type="Pfam" id="PF00067">
    <property type="entry name" value="p450"/>
    <property type="match status" value="2"/>
</dbReference>
<dbReference type="Gene3D" id="1.10.630.10">
    <property type="entry name" value="Cytochrome P450"/>
    <property type="match status" value="1"/>
</dbReference>
<evidence type="ECO:0000256" key="1">
    <source>
        <dbReference type="ARBA" id="ARBA00010617"/>
    </source>
</evidence>
<gene>
    <name evidence="5" type="ORF">MFIFM68171_09749</name>
</gene>
<dbReference type="InterPro" id="IPR001128">
    <property type="entry name" value="Cyt_P450"/>
</dbReference>
<keyword evidence="3" id="KW-0479">Metal-binding</keyword>